<name>A0A514TV02_9CAUD</name>
<dbReference type="Proteomes" id="UP000317703">
    <property type="component" value="Segment"/>
</dbReference>
<evidence type="ECO:0000313" key="2">
    <source>
        <dbReference type="Proteomes" id="UP000317703"/>
    </source>
</evidence>
<proteinExistence type="predicted"/>
<evidence type="ECO:0000313" key="1">
    <source>
        <dbReference type="EMBL" id="QDJ96855.1"/>
    </source>
</evidence>
<keyword evidence="2" id="KW-1185">Reference proteome</keyword>
<dbReference type="EMBL" id="MN032614">
    <property type="protein sequence ID" value="QDJ96855.1"/>
    <property type="molecule type" value="Genomic_DNA"/>
</dbReference>
<protein>
    <recommendedName>
        <fullName evidence="3">Virion structural protein</fullName>
    </recommendedName>
</protein>
<gene>
    <name evidence="1" type="ORF">PS1_0096</name>
</gene>
<evidence type="ECO:0008006" key="3">
    <source>
        <dbReference type="Google" id="ProtNLM"/>
    </source>
</evidence>
<organism evidence="1 2">
    <name type="scientific">Aeromonas phage PS1</name>
    <dbReference type="NCBI Taxonomy" id="2591406"/>
    <lineage>
        <taxon>Viruses</taxon>
        <taxon>Duplodnaviria</taxon>
        <taxon>Heunggongvirae</taxon>
        <taxon>Uroviricota</taxon>
        <taxon>Caudoviricetes</taxon>
        <taxon>Chimalliviridae</taxon>
        <taxon>Ferozepurvirus</taxon>
        <taxon>Ferozepurvirus PS1</taxon>
    </lineage>
</organism>
<sequence length="973" mass="110185">MDFNTLEQYANNPSRIIGTVFKEIEATFNAGSGTLNSKGHPFSYAVDLIVGTNYGFISRLGDNTARKYPVHARNLSDLSKVMCDEDWYGVFSEPSNLTWRWIVSEEVINSIALEYSDTDGTQVNTYKKVVLPPDTQFTVAGIPFLLENPVEIRVMDHGGYQVVYDSSYTSPLKPLVGNSPDREILNIDNRKYLSVHLPMRQLEITERGPDPVNVTTGYRNTIEFKDKLFAVRAFITPDGSDNRYEMSVVFNNDNFDPNQPTLTIDLIDESSFEASIPSVYLQNETALGRITLLIYTTKGEYSQDLSTLKSQEHTVGYFDYRNKQGKLSKYSLPLRDINEVTVDTITPISGGLNGTTFSELKNMVIYGHRRRQVPISNSDFTQTLERLGYDSIKSIDTVSGRLYRTTKDLPIQENKLFDDESMVRFNSSIGTHTGTVLTSLEELIASGNAIDNGRRVTVIRGSVFDITNQTNRLLPVNEVESLVNSNNQTKIDTMATRSMVYTPFMYVIDTMNDRAAVRCYRVAKPEIKYQTFRYENANLGIQVGIGSINILSSKTGYTVNIKTKSSDAYKELSDDAVNIQLMFKTAGSNVSATMKGTLLGRTEDKERIFSFDLGSNFDIDDNNLIDLKGFKQFGKPQDEIRVNLDETVNFIFTYSGEGQVLKSTADFKIDQSLFTSLNVAIIETEYKISFGKNLRSLYTRIRPVVGSAQYAKYTENVPDVYPEDVYKKENGKLVIVDGKAVLEHRKGEPRMTNETPPKPIWKYLKDQTVYDENGKPVMLHPRLIKYHWDFIGFDFNYLLSQDDYDGTYVGLVEDFFANEVNDQLVEFNKQAIDETRILFKPRSTMGFTQIVINEGIEKTIRSDIKLSVTYYLTDEGITDNDLQNVLITNTHKVANDEVRKQTFSLSSLITALRTPDIIDVKVVAMAGNDFVDVISNVDDTNGFSIRKALDQTSDRLLTIREDIEIVFKRHLNN</sequence>
<accession>A0A514TV02</accession>
<reference evidence="1" key="1">
    <citation type="submission" date="2019-06" db="EMBL/GenBank/DDBJ databases">
        <title>Complete genome sequence of Aeromonas hydrophila bacteriophage PS1.</title>
        <authorList>
            <person name="Rai S."/>
            <person name="Tyagi A."/>
            <person name="Kumar N."/>
            <person name="Singh N."/>
        </authorList>
    </citation>
    <scope>NUCLEOTIDE SEQUENCE [LARGE SCALE GENOMIC DNA]</scope>
</reference>